<evidence type="ECO:0000313" key="2">
    <source>
        <dbReference type="Proteomes" id="UP001165090"/>
    </source>
</evidence>
<dbReference type="Proteomes" id="UP001165090">
    <property type="component" value="Unassembled WGS sequence"/>
</dbReference>
<keyword evidence="2" id="KW-1185">Reference proteome</keyword>
<comment type="caution">
    <text evidence="1">The sequence shown here is derived from an EMBL/GenBank/DDBJ whole genome shotgun (WGS) entry which is preliminary data.</text>
</comment>
<proteinExistence type="predicted"/>
<sequence length="108" mass="12095">MVVRGEFRRPVTPNITVRHIDLGQHPCNDLMGILEDLYLLSRAKCIMTMDSGCSNMAVWMSAGDRLTCHDNMYNCTASRPVATRDTTGSNCYTCYMHAVCVRVTWSGV</sequence>
<accession>A0ABQ5SMV2</accession>
<name>A0ABQ5SMV2_9CHLO</name>
<reference evidence="1 2" key="1">
    <citation type="journal article" date="2023" name="IScience">
        <title>Expanded male sex-determining region conserved during the evolution of homothallism in the green alga Volvox.</title>
        <authorList>
            <person name="Yamamoto K."/>
            <person name="Matsuzaki R."/>
            <person name="Mahakham W."/>
            <person name="Heman W."/>
            <person name="Sekimoto H."/>
            <person name="Kawachi M."/>
            <person name="Minakuchi Y."/>
            <person name="Toyoda A."/>
            <person name="Nozaki H."/>
        </authorList>
    </citation>
    <scope>NUCLEOTIDE SEQUENCE [LARGE SCALE GENOMIC DNA]</scope>
    <source>
        <strain evidence="1 2">NIES-4468</strain>
    </source>
</reference>
<organism evidence="1 2">
    <name type="scientific">Volvox africanus</name>
    <dbReference type="NCBI Taxonomy" id="51714"/>
    <lineage>
        <taxon>Eukaryota</taxon>
        <taxon>Viridiplantae</taxon>
        <taxon>Chlorophyta</taxon>
        <taxon>core chlorophytes</taxon>
        <taxon>Chlorophyceae</taxon>
        <taxon>CS clade</taxon>
        <taxon>Chlamydomonadales</taxon>
        <taxon>Volvocaceae</taxon>
        <taxon>Volvox</taxon>
    </lineage>
</organism>
<gene>
    <name evidence="1" type="ORF">VaNZ11_015757</name>
</gene>
<dbReference type="EMBL" id="BSDZ01000094">
    <property type="protein sequence ID" value="GLI70732.1"/>
    <property type="molecule type" value="Genomic_DNA"/>
</dbReference>
<evidence type="ECO:0000313" key="1">
    <source>
        <dbReference type="EMBL" id="GLI70732.1"/>
    </source>
</evidence>
<protein>
    <submittedName>
        <fullName evidence="1">Uncharacterized protein</fullName>
    </submittedName>
</protein>